<feature type="transmembrane region" description="Helical" evidence="12">
    <location>
        <begin position="52"/>
        <end position="73"/>
    </location>
</feature>
<comment type="similarity">
    <text evidence="12">Belongs to the glycosyltransferase 4 family. WecA subfamily.</text>
</comment>
<feature type="transmembrane region" description="Helical" evidence="12">
    <location>
        <begin position="133"/>
        <end position="157"/>
    </location>
</feature>
<keyword evidence="8 12" id="KW-0448">Lipopolysaccharide biosynthesis</keyword>
<evidence type="ECO:0000256" key="9">
    <source>
        <dbReference type="ARBA" id="ARBA00022989"/>
    </source>
</evidence>
<dbReference type="PANTHER" id="PTHR22926">
    <property type="entry name" value="PHOSPHO-N-ACETYLMURAMOYL-PENTAPEPTIDE-TRANSFERASE"/>
    <property type="match status" value="1"/>
</dbReference>
<evidence type="ECO:0000256" key="6">
    <source>
        <dbReference type="ARBA" id="ARBA00022692"/>
    </source>
</evidence>
<dbReference type="GeneID" id="45025946"/>
<evidence type="ECO:0000256" key="5">
    <source>
        <dbReference type="ARBA" id="ARBA00022679"/>
    </source>
</evidence>
<feature type="transmembrane region" description="Helical" evidence="12">
    <location>
        <begin position="261"/>
        <end position="278"/>
    </location>
</feature>
<dbReference type="InterPro" id="IPR012750">
    <property type="entry name" value="ECA_WecA-rel"/>
</dbReference>
<proteinExistence type="inferred from homology"/>
<feature type="transmembrane region" description="Helical" evidence="12">
    <location>
        <begin position="193"/>
        <end position="210"/>
    </location>
</feature>
<dbReference type="Proteomes" id="UP000242664">
    <property type="component" value="Unassembled WGS sequence"/>
</dbReference>
<evidence type="ECO:0000256" key="4">
    <source>
        <dbReference type="ARBA" id="ARBA00022676"/>
    </source>
</evidence>
<evidence type="ECO:0000256" key="12">
    <source>
        <dbReference type="HAMAP-Rule" id="MF_02030"/>
    </source>
</evidence>
<dbReference type="EC" id="2.7.8.33" evidence="12"/>
<protein>
    <recommendedName>
        <fullName evidence="12">Undecaprenyl-phosphate alpha-N-acetylglucosaminyl 1-phosphate transferase</fullName>
        <ecNumber evidence="12">2.7.8.33</ecNumber>
    </recommendedName>
    <alternativeName>
        <fullName evidence="12">UDP-GlcNAc:undecaprenyl-phosphate GlcNAc-1-phosphate transferase</fullName>
    </alternativeName>
    <alternativeName>
        <fullName evidence="12">Undecaprenyl-phosphate GlcNAc-1-phosphate transferase</fullName>
    </alternativeName>
</protein>
<dbReference type="NCBIfam" id="TIGR02380">
    <property type="entry name" value="ECA_wecA"/>
    <property type="match status" value="1"/>
</dbReference>
<evidence type="ECO:0000313" key="13">
    <source>
        <dbReference type="EMBL" id="EDN56857.1"/>
    </source>
</evidence>
<comment type="cofactor">
    <cofactor evidence="12">
        <name>Mn(2+)</name>
        <dbReference type="ChEBI" id="CHEBI:29035"/>
    </cofactor>
</comment>
<dbReference type="Pfam" id="PF00953">
    <property type="entry name" value="Glycos_transf_4"/>
    <property type="match status" value="1"/>
</dbReference>
<name>A0ABM9WU52_VIBAE</name>
<dbReference type="HAMAP" id="MF_02030">
    <property type="entry name" value="WecA_Gammaproteo"/>
    <property type="match status" value="1"/>
</dbReference>
<keyword evidence="5 12" id="KW-0808">Transferase</keyword>
<evidence type="ECO:0000256" key="11">
    <source>
        <dbReference type="ARBA" id="ARBA00023211"/>
    </source>
</evidence>
<keyword evidence="4 12" id="KW-0328">Glycosyltransferase</keyword>
<evidence type="ECO:0000256" key="10">
    <source>
        <dbReference type="ARBA" id="ARBA00023136"/>
    </source>
</evidence>
<dbReference type="GO" id="GO:0016740">
    <property type="term" value="F:transferase activity"/>
    <property type="evidence" value="ECO:0007669"/>
    <property type="project" value="UniProtKB-KW"/>
</dbReference>
<keyword evidence="3 12" id="KW-0997">Cell inner membrane</keyword>
<keyword evidence="14" id="KW-1185">Reference proteome</keyword>
<evidence type="ECO:0000313" key="14">
    <source>
        <dbReference type="Proteomes" id="UP000242664"/>
    </source>
</evidence>
<keyword evidence="10 12" id="KW-0472">Membrane</keyword>
<feature type="transmembrane region" description="Helical" evidence="12">
    <location>
        <begin position="12"/>
        <end position="32"/>
    </location>
</feature>
<keyword evidence="2 12" id="KW-1003">Cell membrane</keyword>
<evidence type="ECO:0000256" key="3">
    <source>
        <dbReference type="ARBA" id="ARBA00022519"/>
    </source>
</evidence>
<evidence type="ECO:0000256" key="2">
    <source>
        <dbReference type="ARBA" id="ARBA00022475"/>
    </source>
</evidence>
<feature type="transmembrane region" description="Helical" evidence="12">
    <location>
        <begin position="169"/>
        <end position="187"/>
    </location>
</feature>
<organism evidence="13 14">
    <name type="scientific">Vibrio antiquarius (strain Ex25)</name>
    <dbReference type="NCBI Taxonomy" id="150340"/>
    <lineage>
        <taxon>Bacteria</taxon>
        <taxon>Pseudomonadati</taxon>
        <taxon>Pseudomonadota</taxon>
        <taxon>Gammaproteobacteria</taxon>
        <taxon>Vibrionales</taxon>
        <taxon>Vibrionaceae</taxon>
        <taxon>Vibrio</taxon>
        <taxon>Vibrio diabolicus subgroup</taxon>
    </lineage>
</organism>
<comment type="function">
    <text evidence="12">Catalyzes the transfer of the GlcNAc-1-phosphate moiety from UDP-GlcNAc onto the carrier lipid undecaprenyl phosphate (C55-P), yielding GlcNAc-pyrophosphoryl-undecaprenyl (GlcNAc-PP-C55).</text>
</comment>
<comment type="catalytic activity">
    <reaction evidence="12">
        <text>di-trans,octa-cis-undecaprenyl phosphate + UDP-N-acetyl-alpha-D-glucosamine = N-acetyl-alpha-D-glucosaminyl-di-trans,octa-cis-undecaprenyl diphosphate + UMP</text>
        <dbReference type="Rhea" id="RHEA:28090"/>
        <dbReference type="ChEBI" id="CHEBI:57705"/>
        <dbReference type="ChEBI" id="CHEBI:57865"/>
        <dbReference type="ChEBI" id="CHEBI:60392"/>
        <dbReference type="ChEBI" id="CHEBI:62959"/>
        <dbReference type="EC" id="2.7.8.33"/>
    </reaction>
</comment>
<feature type="transmembrane region" description="Helical" evidence="12">
    <location>
        <begin position="309"/>
        <end position="329"/>
    </location>
</feature>
<dbReference type="CDD" id="cd06853">
    <property type="entry name" value="GT_WecA_like"/>
    <property type="match status" value="1"/>
</dbReference>
<feature type="transmembrane region" description="Helical" evidence="12">
    <location>
        <begin position="222"/>
        <end position="241"/>
    </location>
</feature>
<dbReference type="PANTHER" id="PTHR22926:SF3">
    <property type="entry name" value="UNDECAPRENYL-PHOSPHATE ALPHA-N-ACETYLGLUCOSAMINYL 1-PHOSPHATE TRANSFERASE"/>
    <property type="match status" value="1"/>
</dbReference>
<gene>
    <name evidence="12 13" type="primary">wecA</name>
    <name evidence="13" type="ORF">VEx25_0172</name>
</gene>
<dbReference type="InterPro" id="IPR000715">
    <property type="entry name" value="Glycosyl_transferase_4"/>
</dbReference>
<sequence>MFLITILITTELGLISLVLLTVSVSFISLFTFRKLALAHDFVDRPSCRKKHIGDVPVIGGLSLFVTITLASMFEGQLLPNQQDFLACGLILTIIGTIDDKLDISASFRLCVITVISVWLTLGEGIALTELGNLFGFGVLNVGSANVLLTTIAIIGCITAFNMVDGIDGLLASLASITFLALGFMFYQAGEVKLTIFCFIFVLSMFPYILCNLELIPKRSFKVFMGDSGSFLIGFTIVWLLIHSSQSISNEVQAILMKPVTALWLIAVPLMDMAMVMLRRLRKKQSPFKADRLHLHHICMRLGLSSRQTLAFITFWALLFAAFGILGQVFQVHEHVMLILFLLAFTCYVFIISYIWRITCWIRKRFQIGKTHVTVSS</sequence>
<feature type="transmembrane region" description="Helical" evidence="12">
    <location>
        <begin position="109"/>
        <end position="127"/>
    </location>
</feature>
<comment type="pathway">
    <text evidence="12">Bacterial outer membrane biogenesis; LPS O-antigen biosynthesis.</text>
</comment>
<dbReference type="EMBL" id="DS267825">
    <property type="protein sequence ID" value="EDN56857.1"/>
    <property type="molecule type" value="Genomic_DNA"/>
</dbReference>
<comment type="cofactor">
    <cofactor evidence="12">
        <name>Mg(2+)</name>
        <dbReference type="ChEBI" id="CHEBI:18420"/>
    </cofactor>
</comment>
<evidence type="ECO:0000256" key="7">
    <source>
        <dbReference type="ARBA" id="ARBA00022842"/>
    </source>
</evidence>
<keyword evidence="6 12" id="KW-0812">Transmembrane</keyword>
<evidence type="ECO:0000256" key="8">
    <source>
        <dbReference type="ARBA" id="ARBA00022985"/>
    </source>
</evidence>
<keyword evidence="11 12" id="KW-0464">Manganese</keyword>
<reference evidence="14" key="1">
    <citation type="submission" date="2006-10" db="EMBL/GenBank/DDBJ databases">
        <authorList>
            <person name="Heidelberg J."/>
            <person name="Sebastian Y."/>
        </authorList>
    </citation>
    <scope>NUCLEOTIDE SEQUENCE [LARGE SCALE GENOMIC DNA]</scope>
    <source>
        <strain evidence="14">EX25</strain>
    </source>
</reference>
<dbReference type="RefSeq" id="WP_006742491.1">
    <property type="nucleotide sequence ID" value="NC_013456.1"/>
</dbReference>
<evidence type="ECO:0000256" key="1">
    <source>
        <dbReference type="ARBA" id="ARBA00004651"/>
    </source>
</evidence>
<keyword evidence="7 12" id="KW-0460">Magnesium</keyword>
<accession>A0ABM9WU52</accession>
<comment type="subcellular location">
    <subcellularLocation>
        <location evidence="12">Cell inner membrane</location>
        <topology evidence="12">Multi-pass membrane protein</topology>
    </subcellularLocation>
    <subcellularLocation>
        <location evidence="1">Cell membrane</location>
        <topology evidence="1">Multi-pass membrane protein</topology>
    </subcellularLocation>
</comment>
<keyword evidence="9 12" id="KW-1133">Transmembrane helix</keyword>
<feature type="transmembrane region" description="Helical" evidence="12">
    <location>
        <begin position="335"/>
        <end position="355"/>
    </location>
</feature>